<evidence type="ECO:0000256" key="1">
    <source>
        <dbReference type="SAM" id="MobiDB-lite"/>
    </source>
</evidence>
<protein>
    <submittedName>
        <fullName evidence="2">Uncharacterized protein</fullName>
    </submittedName>
</protein>
<feature type="region of interest" description="Disordered" evidence="1">
    <location>
        <begin position="72"/>
        <end position="111"/>
    </location>
</feature>
<dbReference type="Proteomes" id="UP000239156">
    <property type="component" value="Unassembled WGS sequence"/>
</dbReference>
<sequence>MPACANGQKTSLTRLGVEEAVRVKRASIERRGKIGPKNFKIKNVRMRGNNIRNISLEQMSIATALTSQSAISTSTSKIPQRRHSNFNATNDSGHEPDLSRHQRRVRSSIRPTDGPLYGWKTLESTNLVLSIHTIQRNLL</sequence>
<evidence type="ECO:0000313" key="2">
    <source>
        <dbReference type="EMBL" id="POW11394.1"/>
    </source>
</evidence>
<proteinExistence type="predicted"/>
<evidence type="ECO:0000313" key="3">
    <source>
        <dbReference type="Proteomes" id="UP000239156"/>
    </source>
</evidence>
<gene>
    <name evidence="2" type="ORF">PSTT_05321</name>
</gene>
<organism evidence="2 3">
    <name type="scientific">Puccinia striiformis</name>
    <dbReference type="NCBI Taxonomy" id="27350"/>
    <lineage>
        <taxon>Eukaryota</taxon>
        <taxon>Fungi</taxon>
        <taxon>Dikarya</taxon>
        <taxon>Basidiomycota</taxon>
        <taxon>Pucciniomycotina</taxon>
        <taxon>Pucciniomycetes</taxon>
        <taxon>Pucciniales</taxon>
        <taxon>Pucciniaceae</taxon>
        <taxon>Puccinia</taxon>
    </lineage>
</organism>
<keyword evidence="3" id="KW-1185">Reference proteome</keyword>
<name>A0A2S4VPC5_9BASI</name>
<dbReference type="AlphaFoldDB" id="A0A2S4VPC5"/>
<dbReference type="EMBL" id="PKSL01000039">
    <property type="protein sequence ID" value="POW11394.1"/>
    <property type="molecule type" value="Genomic_DNA"/>
</dbReference>
<accession>A0A2S4VPC5</accession>
<reference evidence="2" key="1">
    <citation type="submission" date="2017-12" db="EMBL/GenBank/DDBJ databases">
        <title>Gene loss provides genomic basis for host adaptation in cereal stripe rust fungi.</title>
        <authorList>
            <person name="Xia C."/>
        </authorList>
    </citation>
    <scope>NUCLEOTIDE SEQUENCE [LARGE SCALE GENOMIC DNA]</scope>
    <source>
        <strain evidence="2">93-210</strain>
    </source>
</reference>
<comment type="caution">
    <text evidence="2">The sequence shown here is derived from an EMBL/GenBank/DDBJ whole genome shotgun (WGS) entry which is preliminary data.</text>
</comment>
<dbReference type="VEuPathDB" id="FungiDB:PSTT_05321"/>